<organism evidence="1 2">
    <name type="scientific">Labilithrix luteola</name>
    <dbReference type="NCBI Taxonomy" id="1391654"/>
    <lineage>
        <taxon>Bacteria</taxon>
        <taxon>Pseudomonadati</taxon>
        <taxon>Myxococcota</taxon>
        <taxon>Polyangia</taxon>
        <taxon>Polyangiales</taxon>
        <taxon>Labilitrichaceae</taxon>
        <taxon>Labilithrix</taxon>
    </lineage>
</organism>
<dbReference type="RefSeq" id="WP_146648907.1">
    <property type="nucleotide sequence ID" value="NZ_CP012333.1"/>
</dbReference>
<name>A0A0K1PWD4_9BACT</name>
<dbReference type="OrthoDB" id="9827619at2"/>
<accession>A0A0K1PWD4</accession>
<dbReference type="EMBL" id="CP012333">
    <property type="protein sequence ID" value="AKU97827.1"/>
    <property type="molecule type" value="Genomic_DNA"/>
</dbReference>
<sequence length="259" mass="28535">MNPAAAYSLPFAFRISASPLWGDGVSTRLKLVFNGSEPMQTAREVFTTKMMHFGVLCAMGAFGTVASEEFNPIAPLIQDVEEDERSLAWTLKDWPGTDEAVSVLASLFMGDDGKTLLSSVELSGNDQPCIATLEQQPRKSGQYPATRALPFPWHIEWTGDDEMTLHVAFEEKPKREAREGITETLTMWAAAASAGGYGIDSLEPLKCGFVVDEEIDWQNDGLSFRLSHFRAHPDALDGLGNVCGLIHERFWKIQDAHVA</sequence>
<protein>
    <submittedName>
        <fullName evidence="1">Uncharacterized protein</fullName>
    </submittedName>
</protein>
<evidence type="ECO:0000313" key="1">
    <source>
        <dbReference type="EMBL" id="AKU97827.1"/>
    </source>
</evidence>
<dbReference type="Proteomes" id="UP000064967">
    <property type="component" value="Chromosome"/>
</dbReference>
<dbReference type="STRING" id="1391654.AKJ09_04491"/>
<keyword evidence="2" id="KW-1185">Reference proteome</keyword>
<evidence type="ECO:0000313" key="2">
    <source>
        <dbReference type="Proteomes" id="UP000064967"/>
    </source>
</evidence>
<dbReference type="AlphaFoldDB" id="A0A0K1PWD4"/>
<reference evidence="1 2" key="1">
    <citation type="submission" date="2015-08" db="EMBL/GenBank/DDBJ databases">
        <authorList>
            <person name="Babu N.S."/>
            <person name="Beckwith C.J."/>
            <person name="Beseler K.G."/>
            <person name="Brison A."/>
            <person name="Carone J.V."/>
            <person name="Caskin T.P."/>
            <person name="Diamond M."/>
            <person name="Durham M.E."/>
            <person name="Foxe J.M."/>
            <person name="Go M."/>
            <person name="Henderson B.A."/>
            <person name="Jones I.B."/>
            <person name="McGettigan J.A."/>
            <person name="Micheletti S.J."/>
            <person name="Nasrallah M.E."/>
            <person name="Ortiz D."/>
            <person name="Piller C.R."/>
            <person name="Privatt S.R."/>
            <person name="Schneider S.L."/>
            <person name="Sharp S."/>
            <person name="Smith T.C."/>
            <person name="Stanton J.D."/>
            <person name="Ullery H.E."/>
            <person name="Wilson R.J."/>
            <person name="Serrano M.G."/>
            <person name="Buck G."/>
            <person name="Lee V."/>
            <person name="Wang Y."/>
            <person name="Carvalho R."/>
            <person name="Voegtly L."/>
            <person name="Shi R."/>
            <person name="Duckworth R."/>
            <person name="Johnson A."/>
            <person name="Loviza R."/>
            <person name="Walstead R."/>
            <person name="Shah Z."/>
            <person name="Kiflezghi M."/>
            <person name="Wade K."/>
            <person name="Ball S.L."/>
            <person name="Bradley K.W."/>
            <person name="Asai D.J."/>
            <person name="Bowman C.A."/>
            <person name="Russell D.A."/>
            <person name="Pope W.H."/>
            <person name="Jacobs-Sera D."/>
            <person name="Hendrix R.W."/>
            <person name="Hatfull G.F."/>
        </authorList>
    </citation>
    <scope>NUCLEOTIDE SEQUENCE [LARGE SCALE GENOMIC DNA]</scope>
    <source>
        <strain evidence="1 2">DSM 27648</strain>
    </source>
</reference>
<dbReference type="KEGG" id="llu:AKJ09_04491"/>
<proteinExistence type="predicted"/>
<gene>
    <name evidence="1" type="ORF">AKJ09_04491</name>
</gene>